<dbReference type="Gene3D" id="2.70.70.10">
    <property type="entry name" value="Glucose Permease (Domain IIA)"/>
    <property type="match status" value="1"/>
</dbReference>
<name>A0A7D5ZJV3_9NEIS</name>
<reference evidence="4 5" key="1">
    <citation type="journal article" date="2016" name="Int. J. Syst. Evol. Microbiol.">
        <title>Chitinibacter fontanus sp. nov., isolated from a spring.</title>
        <authorList>
            <person name="Sheu S.Y."/>
            <person name="Li Y.S."/>
            <person name="Young C.C."/>
            <person name="Chen W.M."/>
        </authorList>
    </citation>
    <scope>NUCLEOTIDE SEQUENCE [LARGE SCALE GENOMIC DNA]</scope>
    <source>
        <strain evidence="4 5">STM-7</strain>
    </source>
</reference>
<dbReference type="Pfam" id="PF01476">
    <property type="entry name" value="LysM"/>
    <property type="match status" value="1"/>
</dbReference>
<dbReference type="GO" id="GO:0004222">
    <property type="term" value="F:metalloendopeptidase activity"/>
    <property type="evidence" value="ECO:0007669"/>
    <property type="project" value="TreeGrafter"/>
</dbReference>
<evidence type="ECO:0000259" key="3">
    <source>
        <dbReference type="PROSITE" id="PS51782"/>
    </source>
</evidence>
<proteinExistence type="inferred from homology"/>
<dbReference type="CDD" id="cd12797">
    <property type="entry name" value="M23_peptidase"/>
    <property type="match status" value="1"/>
</dbReference>
<dbReference type="InterPro" id="IPR018392">
    <property type="entry name" value="LysM"/>
</dbReference>
<dbReference type="InterPro" id="IPR016047">
    <property type="entry name" value="M23ase_b-sheet_dom"/>
</dbReference>
<evidence type="ECO:0000313" key="4">
    <source>
        <dbReference type="EMBL" id="QLI83049.1"/>
    </source>
</evidence>
<dbReference type="InterPro" id="IPR050570">
    <property type="entry name" value="Cell_wall_metabolism_enzyme"/>
</dbReference>
<accession>A0A7D5ZJV3</accession>
<keyword evidence="2" id="KW-0732">Signal</keyword>
<dbReference type="CDD" id="cd00118">
    <property type="entry name" value="LysM"/>
    <property type="match status" value="1"/>
</dbReference>
<sequence length="329" mass="33811">MSVRAFHWSILSVSCLLAACSSPRLTPAPIIEGNAPVSAVPAVVSTPVPAVVANTSAAGAYTVKKGDTLYRIAAENKVSYQDVMAWNHLADPNIKIGQVLQLSAPLGEGGVTITPLAEALPSPSVKAANTAVLTKTAPKAVKEVYTPQLVASMVASDGNKVATKQQSIASSVTASGVKPIATVPTVTASPNPNKSSAPVASSPTSVNTSGVDFGIPTSGKVVRGYSEVSKGVDIAGKLGQSIVASAQGKVVYAGTGLRGYGKMVILQHSNGYLTAYAHNDKLLVKEGDVVKKGEKIAEMGKTDADQVKLHFEIRKGGKPIDPGKFIATE</sequence>
<dbReference type="Proteomes" id="UP000510822">
    <property type="component" value="Chromosome"/>
</dbReference>
<comment type="similarity">
    <text evidence="1">Belongs to the E.coli NlpD/Haemophilus LppB family.</text>
</comment>
<dbReference type="RefSeq" id="WP_180307119.1">
    <property type="nucleotide sequence ID" value="NZ_CP058952.1"/>
</dbReference>
<dbReference type="AlphaFoldDB" id="A0A7D5ZJV3"/>
<gene>
    <name evidence="4" type="ORF">HZU75_16820</name>
</gene>
<keyword evidence="5" id="KW-1185">Reference proteome</keyword>
<evidence type="ECO:0000256" key="1">
    <source>
        <dbReference type="ARBA" id="ARBA00038420"/>
    </source>
</evidence>
<dbReference type="SMART" id="SM00257">
    <property type="entry name" value="LysM"/>
    <property type="match status" value="1"/>
</dbReference>
<dbReference type="SUPFAM" id="SSF54106">
    <property type="entry name" value="LysM domain"/>
    <property type="match status" value="1"/>
</dbReference>
<dbReference type="InterPro" id="IPR036779">
    <property type="entry name" value="LysM_dom_sf"/>
</dbReference>
<feature type="domain" description="LysM" evidence="3">
    <location>
        <begin position="59"/>
        <end position="102"/>
    </location>
</feature>
<dbReference type="Pfam" id="PF01551">
    <property type="entry name" value="Peptidase_M23"/>
    <property type="match status" value="1"/>
</dbReference>
<dbReference type="PANTHER" id="PTHR21666">
    <property type="entry name" value="PEPTIDASE-RELATED"/>
    <property type="match status" value="1"/>
</dbReference>
<dbReference type="SUPFAM" id="SSF51261">
    <property type="entry name" value="Duplicated hybrid motif"/>
    <property type="match status" value="1"/>
</dbReference>
<dbReference type="PROSITE" id="PS51257">
    <property type="entry name" value="PROKAR_LIPOPROTEIN"/>
    <property type="match status" value="1"/>
</dbReference>
<dbReference type="PANTHER" id="PTHR21666:SF263">
    <property type="entry name" value="MUREIN HYDROLASE ACTIVATOR NLPD"/>
    <property type="match status" value="1"/>
</dbReference>
<feature type="signal peptide" evidence="2">
    <location>
        <begin position="1"/>
        <end position="18"/>
    </location>
</feature>
<dbReference type="KEGG" id="cfon:HZU75_16820"/>
<dbReference type="PROSITE" id="PS51782">
    <property type="entry name" value="LYSM"/>
    <property type="match status" value="1"/>
</dbReference>
<dbReference type="InterPro" id="IPR011055">
    <property type="entry name" value="Dup_hybrid_motif"/>
</dbReference>
<evidence type="ECO:0000313" key="5">
    <source>
        <dbReference type="Proteomes" id="UP000510822"/>
    </source>
</evidence>
<evidence type="ECO:0000256" key="2">
    <source>
        <dbReference type="SAM" id="SignalP"/>
    </source>
</evidence>
<dbReference type="EMBL" id="CP058952">
    <property type="protein sequence ID" value="QLI83049.1"/>
    <property type="molecule type" value="Genomic_DNA"/>
</dbReference>
<organism evidence="4 5">
    <name type="scientific">Chitinibacter fontanus</name>
    <dbReference type="NCBI Taxonomy" id="1737446"/>
    <lineage>
        <taxon>Bacteria</taxon>
        <taxon>Pseudomonadati</taxon>
        <taxon>Pseudomonadota</taxon>
        <taxon>Betaproteobacteria</taxon>
        <taxon>Neisseriales</taxon>
        <taxon>Chitinibacteraceae</taxon>
        <taxon>Chitinibacter</taxon>
    </lineage>
</organism>
<dbReference type="Gene3D" id="3.10.350.10">
    <property type="entry name" value="LysM domain"/>
    <property type="match status" value="1"/>
</dbReference>
<feature type="chain" id="PRO_5028912290" evidence="2">
    <location>
        <begin position="19"/>
        <end position="329"/>
    </location>
</feature>
<protein>
    <submittedName>
        <fullName evidence="4">Peptidoglycan DD-metalloendopeptidase family protein</fullName>
    </submittedName>
</protein>